<feature type="domain" description="EGF-like" evidence="5">
    <location>
        <begin position="609"/>
        <end position="645"/>
    </location>
</feature>
<dbReference type="PANTHER" id="PTHR24032:SF69">
    <property type="entry name" value="EGF-LIKE DOMAIN-CONTAINING PROTEIN"/>
    <property type="match status" value="1"/>
</dbReference>
<dbReference type="PROSITE" id="PS50026">
    <property type="entry name" value="EGF_3"/>
    <property type="match status" value="1"/>
</dbReference>
<accession>Q54ZK8</accession>
<keyword evidence="3" id="KW-0812">Transmembrane</keyword>
<dbReference type="EMBL" id="AAFI02000020">
    <property type="protein sequence ID" value="EAL68678.1"/>
    <property type="molecule type" value="Genomic_DNA"/>
</dbReference>
<evidence type="ECO:0000259" key="5">
    <source>
        <dbReference type="PROSITE" id="PS50026"/>
    </source>
</evidence>
<dbReference type="eggNOG" id="KOG1225">
    <property type="taxonomic scope" value="Eukaryota"/>
</dbReference>
<dbReference type="Pfam" id="PF24141">
    <property type="entry name" value="LRR_ComC"/>
    <property type="match status" value="1"/>
</dbReference>
<feature type="chain" id="PRO_5004316304" description="EGF-like domain-containing protein" evidence="4">
    <location>
        <begin position="20"/>
        <end position="1097"/>
    </location>
</feature>
<dbReference type="Gene3D" id="3.80.10.10">
    <property type="entry name" value="Ribonuclease Inhibitor"/>
    <property type="match status" value="1"/>
</dbReference>
<evidence type="ECO:0000313" key="6">
    <source>
        <dbReference type="EMBL" id="EAL68678.1"/>
    </source>
</evidence>
<dbReference type="Pfam" id="PF22933">
    <property type="entry name" value="ComC_SSD"/>
    <property type="match status" value="1"/>
</dbReference>
<keyword evidence="1 2" id="KW-1015">Disulfide bond</keyword>
<dbReference type="InterPro" id="IPR054484">
    <property type="entry name" value="ComC_SSD"/>
</dbReference>
<organism evidence="6 7">
    <name type="scientific">Dictyostelium discoideum</name>
    <name type="common">Social amoeba</name>
    <dbReference type="NCBI Taxonomy" id="44689"/>
    <lineage>
        <taxon>Eukaryota</taxon>
        <taxon>Amoebozoa</taxon>
        <taxon>Evosea</taxon>
        <taxon>Eumycetozoa</taxon>
        <taxon>Dictyostelia</taxon>
        <taxon>Dictyosteliales</taxon>
        <taxon>Dictyosteliaceae</taxon>
        <taxon>Dictyostelium</taxon>
    </lineage>
</organism>
<dbReference type="InParanoid" id="Q8T2F8"/>
<dbReference type="Gene3D" id="2.60.40.10">
    <property type="entry name" value="Immunoglobulins"/>
    <property type="match status" value="1"/>
</dbReference>
<dbReference type="FunCoup" id="Q8T2F8">
    <property type="interactions" value="877"/>
</dbReference>
<dbReference type="OMA" id="SWINITQ"/>
<proteinExistence type="predicted"/>
<dbReference type="GeneID" id="8621050"/>
<feature type="disulfide bond" evidence="2">
    <location>
        <begin position="635"/>
        <end position="644"/>
    </location>
</feature>
<gene>
    <name evidence="6" type="ORF">DDB_G0277431</name>
</gene>
<evidence type="ECO:0000313" key="7">
    <source>
        <dbReference type="Proteomes" id="UP000002195"/>
    </source>
</evidence>
<evidence type="ECO:0000256" key="2">
    <source>
        <dbReference type="PROSITE-ProRule" id="PRU00076"/>
    </source>
</evidence>
<dbReference type="InterPro" id="IPR057015">
    <property type="entry name" value="B-sand_ComC_2nd"/>
</dbReference>
<dbReference type="InterPro" id="IPR057013">
    <property type="entry name" value="LRR_ComC"/>
</dbReference>
<dbReference type="AlphaFoldDB" id="Q8T2F8"/>
<dbReference type="HOGENOM" id="CLU_003793_0_0_1"/>
<evidence type="ECO:0000256" key="1">
    <source>
        <dbReference type="ARBA" id="ARBA00023157"/>
    </source>
</evidence>
<keyword evidence="3" id="KW-0472">Membrane</keyword>
<protein>
    <recommendedName>
        <fullName evidence="5">EGF-like domain-containing protein</fullName>
    </recommendedName>
</protein>
<dbReference type="SUPFAM" id="SSF52047">
    <property type="entry name" value="RNI-like"/>
    <property type="match status" value="1"/>
</dbReference>
<sequence length="1097" mass="122648">MFSLNSLLLFFFLIICVNSQQQLSQKEYDCIKTLLTNLGTISKLTPNVTTSKYDFCKADFFFQPMLYIGCDKNYISTLNLGQSNMSYVLGDDFLCYENMTSLSLSTVVLDSDILYSSLPQKTTRFDLIQENIQFLPLPPTVLYFSVTMKTQTFPTQIKFSIFSKADQVSIQTSSIIGIGSHLIYFENDLDGTFIWNPSYIKVVSLNVPSFKYINAYFQLVLLPGFDQSSWINITQCESLNTLSIQVYDEINFPSIEFSQIRAENLTRIEFERTLLLSPPSLIDLSLVGKSMKELIFKDTGRGFTFGGSLPFILPTNEKFEEFTLKNAYIETFDFSLFTNVKKLNLVDNVMSGSLPIFNRTINNKLTSIDISFNQITGTIDDSYCELDLIVSNNSMTGLIPSCFTCFFGLVNIDLESRFIGNSFSNLNQPSSPSIIIPNLRLVNIYNYSMYYVEYEYYIFGENIGGSWVNSNFLVTENGDRFDIKVIKPNKIISAITTIKPPPIVYLIYSNNPNYIFPLSTQDIPPRLEMVDWVLGSSSLIFDGSFFTFNQSIVNITIGNYNCIVSSTSFYQIYCTISSVVDPSLEDILSYITIGGLTTQFTLNPSGINVILNCSENYNDCNGNGYCLSDIGQCKCDSNHQGDDCSIPFKQCLNNCNNIGQCNNQTGICSCPITPYEWIGIDCSIPLHTISAVSPSDTNGGSASIYGWFGNNHTDPQVFIGNKQCIPIYNISESEIICKAPPGTGLKSVSVIQNSINVTSKDIYQYYSNDKQCPNHCTSTSNGICNTTTGYCNCIGRWSGYDCSLYSNPSGGGDNSGGLPGSNTTIDGNTGNTNITNQQTNYQILITKLIEIDFNGNQINEYLLLNKWSIISNISKTVYTFIQSIQNDKCNITYTIEEINKDRDVSFAGINFKLTSGSVKMTVSIENYQYSSNLNTLQLQMKSSVNEIQTNNENDCNDDQIEINSTPNQDNSLNYIAIKKDAKVLNGRFIDRIESDGISTFMQTVLVSKSNDSITVGMNLPHCTKKCLLDPDFSVLISPEFIDECDDNNRESWFLPVVIAVPVGGLAAIIAIVFIIYKKRFVEAPLKRKLQRFSSSAN</sequence>
<dbReference type="Pfam" id="PF07974">
    <property type="entry name" value="EGF_2"/>
    <property type="match status" value="1"/>
</dbReference>
<accession>Q8MMT2</accession>
<dbReference type="InterPro" id="IPR032675">
    <property type="entry name" value="LRR_dom_sf"/>
</dbReference>
<evidence type="ECO:0000256" key="3">
    <source>
        <dbReference type="SAM" id="Phobius"/>
    </source>
</evidence>
<dbReference type="SMR" id="Q8T2F8"/>
<dbReference type="PROSITE" id="PS00022">
    <property type="entry name" value="EGF_1"/>
    <property type="match status" value="2"/>
</dbReference>
<dbReference type="PaxDb" id="44689-DDB0169236"/>
<accession>Q8T2F8</accession>
<dbReference type="PhylomeDB" id="Q8T2F8"/>
<dbReference type="dictyBase" id="DDB_G0277431"/>
<dbReference type="PANTHER" id="PTHR24032">
    <property type="entry name" value="EGF-LIKE DOMAIN-CONTAINING PROTEIN-RELATED-RELATED"/>
    <property type="match status" value="1"/>
</dbReference>
<dbReference type="InterPro" id="IPR002909">
    <property type="entry name" value="IPT_dom"/>
</dbReference>
<dbReference type="SUPFAM" id="SSF81296">
    <property type="entry name" value="E set domains"/>
    <property type="match status" value="1"/>
</dbReference>
<dbReference type="VEuPathDB" id="AmoebaDB:DDB_G0277431"/>
<keyword evidence="4" id="KW-0732">Signal</keyword>
<reference evidence="6 7" key="1">
    <citation type="journal article" date="2005" name="Nature">
        <title>The genome of the social amoeba Dictyostelium discoideum.</title>
        <authorList>
            <consortium name="The Dictyostelium discoideum Sequencing Consortium"/>
            <person name="Eichinger L."/>
            <person name="Pachebat J.A."/>
            <person name="Glockner G."/>
            <person name="Rajandream M.A."/>
            <person name="Sucgang R."/>
            <person name="Berriman M."/>
            <person name="Song J."/>
            <person name="Olsen R."/>
            <person name="Szafranski K."/>
            <person name="Xu Q."/>
            <person name="Tunggal B."/>
            <person name="Kummerfeld S."/>
            <person name="Madera M."/>
            <person name="Konfortov B.A."/>
            <person name="Rivero F."/>
            <person name="Bankier A.T."/>
            <person name="Lehmann R."/>
            <person name="Hamlin N."/>
            <person name="Davies R."/>
            <person name="Gaudet P."/>
            <person name="Fey P."/>
            <person name="Pilcher K."/>
            <person name="Chen G."/>
            <person name="Saunders D."/>
            <person name="Sodergren E."/>
            <person name="Davis P."/>
            <person name="Kerhornou A."/>
            <person name="Nie X."/>
            <person name="Hall N."/>
            <person name="Anjard C."/>
            <person name="Hemphill L."/>
            <person name="Bason N."/>
            <person name="Farbrother P."/>
            <person name="Desany B."/>
            <person name="Just E."/>
            <person name="Morio T."/>
            <person name="Rost R."/>
            <person name="Churcher C."/>
            <person name="Cooper J."/>
            <person name="Haydock S."/>
            <person name="van Driessche N."/>
            <person name="Cronin A."/>
            <person name="Goodhead I."/>
            <person name="Muzny D."/>
            <person name="Mourier T."/>
            <person name="Pain A."/>
            <person name="Lu M."/>
            <person name="Harper D."/>
            <person name="Lindsay R."/>
            <person name="Hauser H."/>
            <person name="James K."/>
            <person name="Quiles M."/>
            <person name="Madan Babu M."/>
            <person name="Saito T."/>
            <person name="Buchrieser C."/>
            <person name="Wardroper A."/>
            <person name="Felder M."/>
            <person name="Thangavelu M."/>
            <person name="Johnson D."/>
            <person name="Knights A."/>
            <person name="Loulseged H."/>
            <person name="Mungall K."/>
            <person name="Oliver K."/>
            <person name="Price C."/>
            <person name="Quail M.A."/>
            <person name="Urushihara H."/>
            <person name="Hernandez J."/>
            <person name="Rabbinowitsch E."/>
            <person name="Steffen D."/>
            <person name="Sanders M."/>
            <person name="Ma J."/>
            <person name="Kohara Y."/>
            <person name="Sharp S."/>
            <person name="Simmonds M."/>
            <person name="Spiegler S."/>
            <person name="Tivey A."/>
            <person name="Sugano S."/>
            <person name="White B."/>
            <person name="Walker D."/>
            <person name="Woodward J."/>
            <person name="Winckler T."/>
            <person name="Tanaka Y."/>
            <person name="Shaulsky G."/>
            <person name="Schleicher M."/>
            <person name="Weinstock G."/>
            <person name="Rosenthal A."/>
            <person name="Cox E.C."/>
            <person name="Chisholm R.L."/>
            <person name="Gibbs R."/>
            <person name="Loomis W.F."/>
            <person name="Platzer M."/>
            <person name="Kay R.R."/>
            <person name="Williams J."/>
            <person name="Dear P.H."/>
            <person name="Noegel A.A."/>
            <person name="Barrell B."/>
            <person name="Kuspa A."/>
        </authorList>
    </citation>
    <scope>NUCLEOTIDE SEQUENCE [LARGE SCALE GENOMIC DNA]</scope>
    <source>
        <strain evidence="6 7">AX4</strain>
    </source>
</reference>
<comment type="caution">
    <text evidence="6">The sequence shown here is derived from an EMBL/GenBank/DDBJ whole genome shotgun (WGS) entry which is preliminary data.</text>
</comment>
<feature type="signal peptide" evidence="4">
    <location>
        <begin position="1"/>
        <end position="19"/>
    </location>
</feature>
<dbReference type="InterPro" id="IPR053331">
    <property type="entry name" value="EGF-like_comC"/>
</dbReference>
<feature type="transmembrane region" description="Helical" evidence="3">
    <location>
        <begin position="1052"/>
        <end position="1076"/>
    </location>
</feature>
<dbReference type="InterPro" id="IPR000742">
    <property type="entry name" value="EGF"/>
</dbReference>
<dbReference type="Pfam" id="PF24143">
    <property type="entry name" value="Beta-sand_ComC_2nd"/>
    <property type="match status" value="1"/>
</dbReference>
<keyword evidence="7" id="KW-1185">Reference proteome</keyword>
<keyword evidence="3" id="KW-1133">Transmembrane helix</keyword>
<dbReference type="InterPro" id="IPR013783">
    <property type="entry name" value="Ig-like_fold"/>
</dbReference>
<dbReference type="KEGG" id="ddi:DDB_G0277431"/>
<dbReference type="Proteomes" id="UP000002195">
    <property type="component" value="Unassembled WGS sequence"/>
</dbReference>
<dbReference type="RefSeq" id="XP_642634.1">
    <property type="nucleotide sequence ID" value="XM_637542.1"/>
</dbReference>
<keyword evidence="2" id="KW-0245">EGF-like domain</keyword>
<dbReference type="InterPro" id="IPR014756">
    <property type="entry name" value="Ig_E-set"/>
</dbReference>
<name>Q8T2F8_DICDI</name>
<dbReference type="CDD" id="cd00603">
    <property type="entry name" value="IPT_PCSR"/>
    <property type="match status" value="1"/>
</dbReference>
<evidence type="ECO:0000256" key="4">
    <source>
        <dbReference type="SAM" id="SignalP"/>
    </source>
</evidence>
<dbReference type="Pfam" id="PF01833">
    <property type="entry name" value="TIG"/>
    <property type="match status" value="1"/>
</dbReference>
<dbReference type="InterPro" id="IPR013111">
    <property type="entry name" value="EGF_extracell"/>
</dbReference>
<comment type="caution">
    <text evidence="2">Lacks conserved residue(s) required for the propagation of feature annotation.</text>
</comment>